<accession>A0A382P0R1</accession>
<organism evidence="1">
    <name type="scientific">marine metagenome</name>
    <dbReference type="NCBI Taxonomy" id="408172"/>
    <lineage>
        <taxon>unclassified sequences</taxon>
        <taxon>metagenomes</taxon>
        <taxon>ecological metagenomes</taxon>
    </lineage>
</organism>
<name>A0A382P0R1_9ZZZZ</name>
<dbReference type="EMBL" id="UINC01103212">
    <property type="protein sequence ID" value="SVC65421.1"/>
    <property type="molecule type" value="Genomic_DNA"/>
</dbReference>
<protein>
    <submittedName>
        <fullName evidence="1">Uncharacterized protein</fullName>
    </submittedName>
</protein>
<evidence type="ECO:0000313" key="1">
    <source>
        <dbReference type="EMBL" id="SVC65421.1"/>
    </source>
</evidence>
<proteinExistence type="predicted"/>
<gene>
    <name evidence="1" type="ORF">METZ01_LOCUS318275</name>
</gene>
<sequence>MVKVGDKLVFNFGAHFPTKMGTVRSIVPSKYSKGGAFADVVLSKETDEIGNTFAKITTADIGDIMLPGETTVNGSPIGVFLHEGKLGESLT</sequence>
<dbReference type="AlphaFoldDB" id="A0A382P0R1"/>
<reference evidence="1" key="1">
    <citation type="submission" date="2018-05" db="EMBL/GenBank/DDBJ databases">
        <authorList>
            <person name="Lanie J.A."/>
            <person name="Ng W.-L."/>
            <person name="Kazmierczak K.M."/>
            <person name="Andrzejewski T.M."/>
            <person name="Davidsen T.M."/>
            <person name="Wayne K.J."/>
            <person name="Tettelin H."/>
            <person name="Glass J.I."/>
            <person name="Rusch D."/>
            <person name="Podicherti R."/>
            <person name="Tsui H.-C.T."/>
            <person name="Winkler M.E."/>
        </authorList>
    </citation>
    <scope>NUCLEOTIDE SEQUENCE</scope>
</reference>